<evidence type="ECO:0000256" key="6">
    <source>
        <dbReference type="ARBA" id="ARBA00022777"/>
    </source>
</evidence>
<accession>A0A3N2BEK5</accession>
<dbReference type="InterPro" id="IPR003594">
    <property type="entry name" value="HATPase_dom"/>
</dbReference>
<evidence type="ECO:0000256" key="2">
    <source>
        <dbReference type="ARBA" id="ARBA00012438"/>
    </source>
</evidence>
<dbReference type="Pfam" id="PF07730">
    <property type="entry name" value="HisKA_3"/>
    <property type="match status" value="1"/>
</dbReference>
<dbReference type="EC" id="2.7.13.3" evidence="2"/>
<name>A0A3N2BEK5_9MICO</name>
<dbReference type="GO" id="GO:0046983">
    <property type="term" value="F:protein dimerization activity"/>
    <property type="evidence" value="ECO:0007669"/>
    <property type="project" value="InterPro"/>
</dbReference>
<keyword evidence="8" id="KW-0902">Two-component regulatory system</keyword>
<feature type="transmembrane region" description="Helical" evidence="10">
    <location>
        <begin position="185"/>
        <end position="205"/>
    </location>
</feature>
<feature type="domain" description="Histidine kinase/HSP90-like ATPase" evidence="11">
    <location>
        <begin position="364"/>
        <end position="456"/>
    </location>
</feature>
<dbReference type="PANTHER" id="PTHR24421">
    <property type="entry name" value="NITRATE/NITRITE SENSOR PROTEIN NARX-RELATED"/>
    <property type="match status" value="1"/>
</dbReference>
<dbReference type="SMART" id="SM00387">
    <property type="entry name" value="HATPase_c"/>
    <property type="match status" value="1"/>
</dbReference>
<feature type="transmembrane region" description="Helical" evidence="10">
    <location>
        <begin position="80"/>
        <end position="101"/>
    </location>
</feature>
<feature type="transmembrane region" description="Helical" evidence="10">
    <location>
        <begin position="107"/>
        <end position="131"/>
    </location>
</feature>
<evidence type="ECO:0000256" key="7">
    <source>
        <dbReference type="ARBA" id="ARBA00022840"/>
    </source>
</evidence>
<dbReference type="GO" id="GO:0005524">
    <property type="term" value="F:ATP binding"/>
    <property type="evidence" value="ECO:0007669"/>
    <property type="project" value="UniProtKB-KW"/>
</dbReference>
<dbReference type="SUPFAM" id="SSF55874">
    <property type="entry name" value="ATPase domain of HSP90 chaperone/DNA topoisomerase II/histidine kinase"/>
    <property type="match status" value="1"/>
</dbReference>
<keyword evidence="7" id="KW-0067">ATP-binding</keyword>
<keyword evidence="10" id="KW-0812">Transmembrane</keyword>
<dbReference type="PANTHER" id="PTHR24421:SF10">
    <property type="entry name" value="NITRATE_NITRITE SENSOR PROTEIN NARQ"/>
    <property type="match status" value="1"/>
</dbReference>
<proteinExistence type="predicted"/>
<reference evidence="12 13" key="1">
    <citation type="submission" date="2018-11" db="EMBL/GenBank/DDBJ databases">
        <title>Sequencing the genomes of 1000 actinobacteria strains.</title>
        <authorList>
            <person name="Klenk H.-P."/>
        </authorList>
    </citation>
    <scope>NUCLEOTIDE SEQUENCE [LARGE SCALE GENOMIC DNA]</scope>
    <source>
        <strain evidence="12 13">DSM 11294</strain>
    </source>
</reference>
<feature type="region of interest" description="Disordered" evidence="9">
    <location>
        <begin position="299"/>
        <end position="329"/>
    </location>
</feature>
<comment type="catalytic activity">
    <reaction evidence="1">
        <text>ATP + protein L-histidine = ADP + protein N-phospho-L-histidine.</text>
        <dbReference type="EC" id="2.7.13.3"/>
    </reaction>
</comment>
<dbReference type="Gene3D" id="3.30.565.10">
    <property type="entry name" value="Histidine kinase-like ATPase, C-terminal domain"/>
    <property type="match status" value="1"/>
</dbReference>
<evidence type="ECO:0000256" key="9">
    <source>
        <dbReference type="SAM" id="MobiDB-lite"/>
    </source>
</evidence>
<dbReference type="GO" id="GO:0016020">
    <property type="term" value="C:membrane"/>
    <property type="evidence" value="ECO:0007669"/>
    <property type="project" value="InterPro"/>
</dbReference>
<protein>
    <recommendedName>
        <fullName evidence="2">histidine kinase</fullName>
        <ecNumber evidence="2">2.7.13.3</ecNumber>
    </recommendedName>
</protein>
<feature type="transmembrane region" description="Helical" evidence="10">
    <location>
        <begin position="37"/>
        <end position="60"/>
    </location>
</feature>
<evidence type="ECO:0000259" key="11">
    <source>
        <dbReference type="SMART" id="SM00387"/>
    </source>
</evidence>
<dbReference type="GO" id="GO:0000155">
    <property type="term" value="F:phosphorelay sensor kinase activity"/>
    <property type="evidence" value="ECO:0007669"/>
    <property type="project" value="InterPro"/>
</dbReference>
<sequence>MAGPGSSFRSTRCRQAAPYDGEMAGVVVRTWNRVWKLALAAMIGFFAGLGVWGIGTTTAFEGDVPTTASGDLALQGENVALLAVMLLDVVLGVLAMVLVGFRRRAPLAIAIALCLISGLSACSIGAFLLAVTSLGTRRRIRELLAALGAVTLSVAVVEFVLRHWLPFPGQEDALFQSSVTGLLAVWISLVVSVALPGLLGWSIGARRELVESLRREAAAERAGRESAEARARSEERNRIAREFHDELGHRLSLIALHAGALEYRDDLDLARTQEAAGAIRRNAHEALHEVRSTLQILRSSGETSTTAGKAAAPEPQLRATGSAEEVEPSPDVAERLAELAAEVRRAGSPVEVVVEADLAQLPAGTGRHTYRVVQEALTNALRHAPRQPVRVSITGAPGDQVTVVVTNPTAVGARPHDGGAGVGLIGAAERVRLAGGDLSVSTGETFVVRAWLPWAA</sequence>
<evidence type="ECO:0000256" key="5">
    <source>
        <dbReference type="ARBA" id="ARBA00022741"/>
    </source>
</evidence>
<evidence type="ECO:0000256" key="8">
    <source>
        <dbReference type="ARBA" id="ARBA00023012"/>
    </source>
</evidence>
<dbReference type="InterPro" id="IPR036890">
    <property type="entry name" value="HATPase_C_sf"/>
</dbReference>
<feature type="transmembrane region" description="Helical" evidence="10">
    <location>
        <begin position="143"/>
        <end position="165"/>
    </location>
</feature>
<dbReference type="Pfam" id="PF02518">
    <property type="entry name" value="HATPase_c"/>
    <property type="match status" value="1"/>
</dbReference>
<evidence type="ECO:0000313" key="12">
    <source>
        <dbReference type="EMBL" id="ROR73693.1"/>
    </source>
</evidence>
<comment type="caution">
    <text evidence="12">The sequence shown here is derived from an EMBL/GenBank/DDBJ whole genome shotgun (WGS) entry which is preliminary data.</text>
</comment>
<keyword evidence="3" id="KW-0597">Phosphoprotein</keyword>
<dbReference type="CDD" id="cd16917">
    <property type="entry name" value="HATPase_UhpB-NarQ-NarX-like"/>
    <property type="match status" value="1"/>
</dbReference>
<organism evidence="12 13">
    <name type="scientific">Bogoriella caseilytica</name>
    <dbReference type="NCBI Taxonomy" id="56055"/>
    <lineage>
        <taxon>Bacteria</taxon>
        <taxon>Bacillati</taxon>
        <taxon>Actinomycetota</taxon>
        <taxon>Actinomycetes</taxon>
        <taxon>Micrococcales</taxon>
        <taxon>Bogoriellaceae</taxon>
        <taxon>Bogoriella</taxon>
    </lineage>
</organism>
<evidence type="ECO:0000313" key="13">
    <source>
        <dbReference type="Proteomes" id="UP000280668"/>
    </source>
</evidence>
<dbReference type="Gene3D" id="1.20.5.1930">
    <property type="match status" value="1"/>
</dbReference>
<dbReference type="InterPro" id="IPR011712">
    <property type="entry name" value="Sig_transdc_His_kin_sub3_dim/P"/>
</dbReference>
<keyword evidence="5" id="KW-0547">Nucleotide-binding</keyword>
<evidence type="ECO:0000256" key="10">
    <source>
        <dbReference type="SAM" id="Phobius"/>
    </source>
</evidence>
<keyword evidence="4" id="KW-0808">Transferase</keyword>
<dbReference type="AlphaFoldDB" id="A0A3N2BEK5"/>
<keyword evidence="6 12" id="KW-0418">Kinase</keyword>
<dbReference type="EMBL" id="RKHK01000001">
    <property type="protein sequence ID" value="ROR73693.1"/>
    <property type="molecule type" value="Genomic_DNA"/>
</dbReference>
<keyword evidence="10" id="KW-0472">Membrane</keyword>
<evidence type="ECO:0000256" key="4">
    <source>
        <dbReference type="ARBA" id="ARBA00022679"/>
    </source>
</evidence>
<dbReference type="InterPro" id="IPR050482">
    <property type="entry name" value="Sensor_HK_TwoCompSys"/>
</dbReference>
<evidence type="ECO:0000256" key="1">
    <source>
        <dbReference type="ARBA" id="ARBA00000085"/>
    </source>
</evidence>
<dbReference type="Proteomes" id="UP000280668">
    <property type="component" value="Unassembled WGS sequence"/>
</dbReference>
<evidence type="ECO:0000256" key="3">
    <source>
        <dbReference type="ARBA" id="ARBA00022553"/>
    </source>
</evidence>
<keyword evidence="13" id="KW-1185">Reference proteome</keyword>
<gene>
    <name evidence="12" type="ORF">EDD31_2081</name>
</gene>
<keyword evidence="10" id="KW-1133">Transmembrane helix</keyword>